<feature type="transmembrane region" description="Helical" evidence="2">
    <location>
        <begin position="49"/>
        <end position="69"/>
    </location>
</feature>
<keyword evidence="2" id="KW-0472">Membrane</keyword>
<evidence type="ECO:0000313" key="3">
    <source>
        <dbReference type="EMBL" id="MBY8886091.1"/>
    </source>
</evidence>
<gene>
    <name evidence="3" type="ORF">K7472_14660</name>
</gene>
<dbReference type="EMBL" id="JAINVZ010000008">
    <property type="protein sequence ID" value="MBY8886091.1"/>
    <property type="molecule type" value="Genomic_DNA"/>
</dbReference>
<evidence type="ECO:0008006" key="5">
    <source>
        <dbReference type="Google" id="ProtNLM"/>
    </source>
</evidence>
<feature type="transmembrane region" description="Helical" evidence="2">
    <location>
        <begin position="165"/>
        <end position="184"/>
    </location>
</feature>
<proteinExistence type="predicted"/>
<keyword evidence="2" id="KW-0812">Transmembrane</keyword>
<evidence type="ECO:0000256" key="2">
    <source>
        <dbReference type="SAM" id="Phobius"/>
    </source>
</evidence>
<name>A0ABS7QSC2_9ACTN</name>
<dbReference type="RefSeq" id="WP_222977957.1">
    <property type="nucleotide sequence ID" value="NZ_JAINVZ010000008.1"/>
</dbReference>
<protein>
    <recommendedName>
        <fullName evidence="5">Cation/H+ exchanger domain-containing protein</fullName>
    </recommendedName>
</protein>
<organism evidence="3 4">
    <name type="scientific">Streptantibioticus parmotrematis</name>
    <dbReference type="NCBI Taxonomy" id="2873249"/>
    <lineage>
        <taxon>Bacteria</taxon>
        <taxon>Bacillati</taxon>
        <taxon>Actinomycetota</taxon>
        <taxon>Actinomycetes</taxon>
        <taxon>Kitasatosporales</taxon>
        <taxon>Streptomycetaceae</taxon>
        <taxon>Streptantibioticus</taxon>
    </lineage>
</organism>
<evidence type="ECO:0000256" key="1">
    <source>
        <dbReference type="SAM" id="MobiDB-lite"/>
    </source>
</evidence>
<keyword evidence="4" id="KW-1185">Reference proteome</keyword>
<reference evidence="3 4" key="1">
    <citation type="submission" date="2021-08" db="EMBL/GenBank/DDBJ databases">
        <title>Streptomyces sp. PTM05 isolated from lichen.</title>
        <authorList>
            <person name="Somphong A."/>
            <person name="Phongsopitanun W."/>
            <person name="Tanasupawat S."/>
        </authorList>
    </citation>
    <scope>NUCLEOTIDE SEQUENCE [LARGE SCALE GENOMIC DNA]</scope>
    <source>
        <strain evidence="3 4">Ptm05</strain>
    </source>
</reference>
<feature type="region of interest" description="Disordered" evidence="1">
    <location>
        <begin position="364"/>
        <end position="396"/>
    </location>
</feature>
<sequence>MSSDHSLLLVLAVVAAGSAVTRLLRRWVVVPPGVLEAVGGMVIGPLYGWAWDGDLLDLAAQAGLALIAYQAGRAYVGTVPLSRPRPRSLVVRAVGVLGLLAVAIVFSPAGLRSAVLLALALSPVVFGCRLSRSGRAEGQRTAWCFVAVAEAVLLAEVLTEPSVPVVAASIGLTVGALLLPLRGGPRGLLVKWSPDASASADGDRAAWWSALSLAFVVAATPLMGPAFVWTAFPVGVLSQVNRGSGATSPHHHLDSAICRMLISVACVVTGLELGLPSWQALMWAPLLAPAGLGSQASWPKSLSVRRPLTRSFVLRPETCACLPFTVALLNLGVNGSRLPEGVAADALSAAVGVAVASSIASRVAAARNPDPSLRSPTQPGDRSEGRGSRQAGLPPA</sequence>
<accession>A0ABS7QSC2</accession>
<feature type="transmembrane region" description="Helical" evidence="2">
    <location>
        <begin position="205"/>
        <end position="232"/>
    </location>
</feature>
<keyword evidence="2" id="KW-1133">Transmembrane helix</keyword>
<feature type="transmembrane region" description="Helical" evidence="2">
    <location>
        <begin position="89"/>
        <end position="107"/>
    </location>
</feature>
<dbReference type="Proteomes" id="UP001198565">
    <property type="component" value="Unassembled WGS sequence"/>
</dbReference>
<comment type="caution">
    <text evidence="3">The sequence shown here is derived from an EMBL/GenBank/DDBJ whole genome shotgun (WGS) entry which is preliminary data.</text>
</comment>
<evidence type="ECO:0000313" key="4">
    <source>
        <dbReference type="Proteomes" id="UP001198565"/>
    </source>
</evidence>